<reference evidence="1 2" key="1">
    <citation type="submission" date="2019-08" db="EMBL/GenBank/DDBJ databases">
        <title>Genome sequencing of Paenibacillus faecis DSM 23593(T).</title>
        <authorList>
            <person name="Kook J.-K."/>
            <person name="Park S.-N."/>
            <person name="Lim Y.K."/>
        </authorList>
    </citation>
    <scope>NUCLEOTIDE SEQUENCE [LARGE SCALE GENOMIC DNA]</scope>
    <source>
        <strain evidence="1 2">DSM 23593</strain>
    </source>
</reference>
<dbReference type="InterPro" id="IPR002591">
    <property type="entry name" value="Phosphodiest/P_Trfase"/>
</dbReference>
<dbReference type="SUPFAM" id="SSF53649">
    <property type="entry name" value="Alkaline phosphatase-like"/>
    <property type="match status" value="1"/>
</dbReference>
<accession>A0A5D0CJM0</accession>
<sequence length="532" mass="58755">MSMLNKIGLILTMILLCLVASGCLKQGQTTREPDLIRVKSLKGRESKKVILIVADSLMPQAIENGVANQKLPAFQYLIQHGQYYNNMVSSFPTMSVTIDSSLLTGAYPDGHRIPGLTWYSTEDQELINYGTGPLEVVRLGIDPVLTNAVIHLNGSHLNPQLPTIYEELARLGRRTGSINGLIYRGTESHTLSPPAWMHAPTSLPKSIKVKGPDFLALGSLADPLKGIAKLPDGLTRRMGLNNDFSVATANYLIRNRKLPDFLYVYLPDLDKQIHKQGPSPEVKGVQELDRQLQSLLDSFGSPKEALQQAVFIVIGDSGMTPILPKQDQSVIDLRSLFKGYNVLQPGDQVSEKTEAVLAVNETMAYVYDLKSDKLDTFAGILHADPRIDFVSWKEGDWIHVVQGGGTTMLRFKKDGPLTDLYRQNWSVDQDTSILDLTIDTAQRKLDYGRYPDVLRRLYGALHSHPGNFLVVTAKPGYELADTSSPTHPGGGGHGSFGKEESLVPLIISGTEKRPQHLRIVDLKDFLLQVVTQ</sequence>
<name>A0A5D0CJM0_9BACL</name>
<dbReference type="EMBL" id="VSDO01000006">
    <property type="protein sequence ID" value="TYA10031.1"/>
    <property type="molecule type" value="Genomic_DNA"/>
</dbReference>
<dbReference type="InterPro" id="IPR017850">
    <property type="entry name" value="Alkaline_phosphatase_core_sf"/>
</dbReference>
<dbReference type="PANTHER" id="PTHR10151:SF120">
    <property type="entry name" value="BIS(5'-ADENOSYL)-TRIPHOSPHATASE"/>
    <property type="match status" value="1"/>
</dbReference>
<proteinExistence type="predicted"/>
<evidence type="ECO:0000313" key="2">
    <source>
        <dbReference type="Proteomes" id="UP000325218"/>
    </source>
</evidence>
<gene>
    <name evidence="1" type="ORF">FRY98_25855</name>
</gene>
<dbReference type="OrthoDB" id="2381338at2"/>
<dbReference type="GO" id="GO:0016787">
    <property type="term" value="F:hydrolase activity"/>
    <property type="evidence" value="ECO:0007669"/>
    <property type="project" value="UniProtKB-ARBA"/>
</dbReference>
<comment type="caution">
    <text evidence="1">The sequence shown here is derived from an EMBL/GenBank/DDBJ whole genome shotgun (WGS) entry which is preliminary data.</text>
</comment>
<dbReference type="Pfam" id="PF01663">
    <property type="entry name" value="Phosphodiest"/>
    <property type="match status" value="1"/>
</dbReference>
<evidence type="ECO:0000313" key="1">
    <source>
        <dbReference type="EMBL" id="TYA10031.1"/>
    </source>
</evidence>
<organism evidence="1 2">
    <name type="scientific">Paenibacillus faecis</name>
    <dbReference type="NCBI Taxonomy" id="862114"/>
    <lineage>
        <taxon>Bacteria</taxon>
        <taxon>Bacillati</taxon>
        <taxon>Bacillota</taxon>
        <taxon>Bacilli</taxon>
        <taxon>Bacillales</taxon>
        <taxon>Paenibacillaceae</taxon>
        <taxon>Paenibacillus</taxon>
    </lineage>
</organism>
<dbReference type="AlphaFoldDB" id="A0A5D0CJM0"/>
<keyword evidence="2" id="KW-1185">Reference proteome</keyword>
<dbReference type="PROSITE" id="PS51257">
    <property type="entry name" value="PROKAR_LIPOPROTEIN"/>
    <property type="match status" value="1"/>
</dbReference>
<dbReference type="Proteomes" id="UP000325218">
    <property type="component" value="Unassembled WGS sequence"/>
</dbReference>
<dbReference type="Gene3D" id="3.40.720.10">
    <property type="entry name" value="Alkaline Phosphatase, subunit A"/>
    <property type="match status" value="1"/>
</dbReference>
<dbReference type="PANTHER" id="PTHR10151">
    <property type="entry name" value="ECTONUCLEOTIDE PYROPHOSPHATASE/PHOSPHODIESTERASE"/>
    <property type="match status" value="1"/>
</dbReference>
<protein>
    <submittedName>
        <fullName evidence="1">Alkaline phosphatase family protein</fullName>
    </submittedName>
</protein>